<feature type="repeat" description="PPR" evidence="3">
    <location>
        <begin position="565"/>
        <end position="599"/>
    </location>
</feature>
<accession>A0A834WXK4</accession>
<feature type="repeat" description="PPR" evidence="3">
    <location>
        <begin position="464"/>
        <end position="498"/>
    </location>
</feature>
<dbReference type="GO" id="GO:0009451">
    <property type="term" value="P:RNA modification"/>
    <property type="evidence" value="ECO:0007669"/>
    <property type="project" value="InterPro"/>
</dbReference>
<feature type="repeat" description="PPR" evidence="3">
    <location>
        <begin position="389"/>
        <end position="423"/>
    </location>
</feature>
<dbReference type="Pfam" id="PF13041">
    <property type="entry name" value="PPR_2"/>
    <property type="match status" value="3"/>
</dbReference>
<dbReference type="Pfam" id="PF14432">
    <property type="entry name" value="DYW_deaminase"/>
    <property type="match status" value="1"/>
</dbReference>
<keyword evidence="2" id="KW-0677">Repeat</keyword>
<dbReference type="SUPFAM" id="SSF81901">
    <property type="entry name" value="HCP-like"/>
    <property type="match status" value="1"/>
</dbReference>
<dbReference type="FunFam" id="1.25.40.10:FF:000381">
    <property type="entry name" value="Pentatricopeptide repeat-containing protein"/>
    <property type="match status" value="1"/>
</dbReference>
<evidence type="ECO:0000313" key="7">
    <source>
        <dbReference type="Proteomes" id="UP000634136"/>
    </source>
</evidence>
<evidence type="ECO:0000256" key="1">
    <source>
        <dbReference type="ARBA" id="ARBA00006643"/>
    </source>
</evidence>
<feature type="compositionally biased region" description="Low complexity" evidence="4">
    <location>
        <begin position="1"/>
        <end position="10"/>
    </location>
</feature>
<dbReference type="FunFam" id="1.25.40.10:FF:000380">
    <property type="entry name" value="Pentatricopeptide repeat-containing protein, chloroplastic"/>
    <property type="match status" value="1"/>
</dbReference>
<name>A0A834WXK4_9FABA</name>
<dbReference type="PROSITE" id="PS51375">
    <property type="entry name" value="PPR"/>
    <property type="match status" value="8"/>
</dbReference>
<gene>
    <name evidence="6" type="ORF">G2W53_016106</name>
</gene>
<comment type="similarity">
    <text evidence="1">Belongs to the PPR family. PCMP-H subfamily.</text>
</comment>
<evidence type="ECO:0000256" key="4">
    <source>
        <dbReference type="SAM" id="MobiDB-lite"/>
    </source>
</evidence>
<feature type="repeat" description="PPR" evidence="3">
    <location>
        <begin position="249"/>
        <end position="283"/>
    </location>
</feature>
<dbReference type="NCBIfam" id="TIGR00756">
    <property type="entry name" value="PPR"/>
    <property type="match status" value="7"/>
</dbReference>
<dbReference type="GO" id="GO:0099402">
    <property type="term" value="P:plant organ development"/>
    <property type="evidence" value="ECO:0007669"/>
    <property type="project" value="UniProtKB-ARBA"/>
</dbReference>
<feature type="domain" description="DYW" evidence="5">
    <location>
        <begin position="787"/>
        <end position="870"/>
    </location>
</feature>
<dbReference type="Pfam" id="PF01535">
    <property type="entry name" value="PPR"/>
    <property type="match status" value="7"/>
</dbReference>
<feature type="repeat" description="PPR" evidence="3">
    <location>
        <begin position="117"/>
        <end position="147"/>
    </location>
</feature>
<dbReference type="AlphaFoldDB" id="A0A834WXK4"/>
<dbReference type="EMBL" id="JAAIUW010000005">
    <property type="protein sequence ID" value="KAF7833773.1"/>
    <property type="molecule type" value="Genomic_DNA"/>
</dbReference>
<dbReference type="Proteomes" id="UP000634136">
    <property type="component" value="Unassembled WGS sequence"/>
</dbReference>
<feature type="repeat" description="PPR" evidence="3">
    <location>
        <begin position="319"/>
        <end position="353"/>
    </location>
</feature>
<dbReference type="PANTHER" id="PTHR47926">
    <property type="entry name" value="PENTATRICOPEPTIDE REPEAT-CONTAINING PROTEIN"/>
    <property type="match status" value="1"/>
</dbReference>
<evidence type="ECO:0000313" key="6">
    <source>
        <dbReference type="EMBL" id="KAF7833773.1"/>
    </source>
</evidence>
<keyword evidence="7" id="KW-1185">Reference proteome</keyword>
<sequence length="870" mass="97449">MEKNLIIPTKSKPPPSIIPSYSLHSTQLESHPKNLKSISTVSFTKTPHAKSIDARLNELCIEGPLSEAVKILDSIAQRGPSVRPKTFINLLQSCIDQDCVQMGREFHARIGLVKEVNSFVETKLVSMYAKCGCLDDARKVFDEMRERNLYTWSAMIGACSREQSWEEVVQLFYHMVEDGFLPDQFLIPKIMQACGKRKDIETGKLIHSLAIRCGMSNSMRVNNSILAVYAKCGEMNSARKFFYNMDERDMVSWNAIISGHCQRGGVEQARECFDAMLKEGIEPGLVIWNVLIASYNELGRCDIATELMRKMESFGITPDVYTWTSMISGFTQNGRIDQAMDFLKRMFIAGIEPTSITIASAISACATLKSMKMGLEIHSVAVKLGLVDNLPVGNSLIDMYSKCGNLEAAQRVFDMMFERDLYSWNSMIGGYYQAGYCGYIQNGDEDRALDLFHRIETEGNVKRNAASWNSLISGYLQSGQKNKALQIFRQMQTSNVTPNLVTMLSVLRACANLVAGKKVKEIHCSALRRNLMSEPSVSNSFIDTYAKAGYITYSRNIFDGMSLKDIISWNSLIAGYVLHGQSESALQLINQMRKDGFQPSRGTFASIILAYSLSGMVDEGKSAFSSITEEYQIIPGLEHYVAIVHLLGRSGKLAEAMEFIRNMPIEPNSSVWAAFLTACRIHRNFGLAILAGEHLLELEPGNKSIPHLLSQAYSFCGKTWEIPGVTKLEKEKAFEKPVGQCWIELKNMVHTFVTGDGSKPFSEKLNSWIEGLAVKIKARDSENGVWIEEEEKEENIGTVHSEKLAFAFALIDSHHRAPQVIRIVKNLRMCSDCHRTAKYVSLAKGIDIYVNDSNCFHHFKGGHCSCGDYW</sequence>
<feature type="repeat" description="PPR" evidence="3">
    <location>
        <begin position="148"/>
        <end position="182"/>
    </location>
</feature>
<dbReference type="GO" id="GO:0003723">
    <property type="term" value="F:RNA binding"/>
    <property type="evidence" value="ECO:0007669"/>
    <property type="project" value="InterPro"/>
</dbReference>
<dbReference type="FunFam" id="1.25.40.10:FF:000158">
    <property type="entry name" value="pentatricopeptide repeat-containing protein At2g33680"/>
    <property type="match status" value="1"/>
</dbReference>
<dbReference type="InterPro" id="IPR046960">
    <property type="entry name" value="PPR_At4g14850-like_plant"/>
</dbReference>
<feature type="repeat" description="PPR" evidence="3">
    <location>
        <begin position="284"/>
        <end position="318"/>
    </location>
</feature>
<feature type="region of interest" description="Disordered" evidence="4">
    <location>
        <begin position="1"/>
        <end position="22"/>
    </location>
</feature>
<reference evidence="6" key="1">
    <citation type="submission" date="2020-09" db="EMBL/GenBank/DDBJ databases">
        <title>Genome-Enabled Discovery of Anthraquinone Biosynthesis in Senna tora.</title>
        <authorList>
            <person name="Kang S.-H."/>
            <person name="Pandey R.P."/>
            <person name="Lee C.-M."/>
            <person name="Sim J.-S."/>
            <person name="Jeong J.-T."/>
            <person name="Choi B.-S."/>
            <person name="Jung M."/>
            <person name="Ginzburg D."/>
            <person name="Zhao K."/>
            <person name="Won S.Y."/>
            <person name="Oh T.-J."/>
            <person name="Yu Y."/>
            <person name="Kim N.-H."/>
            <person name="Lee O.R."/>
            <person name="Lee T.-H."/>
            <person name="Bashyal P."/>
            <person name="Kim T.-S."/>
            <person name="Lee W.-H."/>
            <person name="Kawkins C."/>
            <person name="Kim C.-K."/>
            <person name="Kim J.S."/>
            <person name="Ahn B.O."/>
            <person name="Rhee S.Y."/>
            <person name="Sohng J.K."/>
        </authorList>
    </citation>
    <scope>NUCLEOTIDE SEQUENCE</scope>
    <source>
        <tissue evidence="6">Leaf</tissue>
    </source>
</reference>
<comment type="caution">
    <text evidence="6">The sequence shown here is derived from an EMBL/GenBank/DDBJ whole genome shotgun (WGS) entry which is preliminary data.</text>
</comment>
<evidence type="ECO:0000256" key="2">
    <source>
        <dbReference type="ARBA" id="ARBA00022737"/>
    </source>
</evidence>
<dbReference type="OrthoDB" id="185373at2759"/>
<evidence type="ECO:0000256" key="3">
    <source>
        <dbReference type="PROSITE-ProRule" id="PRU00708"/>
    </source>
</evidence>
<dbReference type="InterPro" id="IPR002885">
    <property type="entry name" value="PPR_rpt"/>
</dbReference>
<organism evidence="6 7">
    <name type="scientific">Senna tora</name>
    <dbReference type="NCBI Taxonomy" id="362788"/>
    <lineage>
        <taxon>Eukaryota</taxon>
        <taxon>Viridiplantae</taxon>
        <taxon>Streptophyta</taxon>
        <taxon>Embryophyta</taxon>
        <taxon>Tracheophyta</taxon>
        <taxon>Spermatophyta</taxon>
        <taxon>Magnoliopsida</taxon>
        <taxon>eudicotyledons</taxon>
        <taxon>Gunneridae</taxon>
        <taxon>Pentapetalae</taxon>
        <taxon>rosids</taxon>
        <taxon>fabids</taxon>
        <taxon>Fabales</taxon>
        <taxon>Fabaceae</taxon>
        <taxon>Caesalpinioideae</taxon>
        <taxon>Cassia clade</taxon>
        <taxon>Senna</taxon>
    </lineage>
</organism>
<dbReference type="InterPro" id="IPR032867">
    <property type="entry name" value="DYW_dom"/>
</dbReference>
<dbReference type="GO" id="GO:0008270">
    <property type="term" value="F:zinc ion binding"/>
    <property type="evidence" value="ECO:0007669"/>
    <property type="project" value="InterPro"/>
</dbReference>
<dbReference type="Gene3D" id="1.25.40.10">
    <property type="entry name" value="Tetratricopeptide repeat domain"/>
    <property type="match status" value="5"/>
</dbReference>
<dbReference type="PANTHER" id="PTHR47926:SF347">
    <property type="entry name" value="PENTATRICOPEPTIDE REPEAT-CONTAINING PROTEIN"/>
    <property type="match status" value="1"/>
</dbReference>
<protein>
    <submittedName>
        <fullName evidence="6">Pentatricopeptide repeat-containing protein</fullName>
    </submittedName>
</protein>
<proteinExistence type="inferred from homology"/>
<evidence type="ECO:0000259" key="5">
    <source>
        <dbReference type="Pfam" id="PF14432"/>
    </source>
</evidence>
<dbReference type="InterPro" id="IPR011990">
    <property type="entry name" value="TPR-like_helical_dom_sf"/>
</dbReference>
<dbReference type="FunFam" id="1.25.40.10:FF:000393">
    <property type="entry name" value="Pentatricopeptide repeat-containing protein At1g20230"/>
    <property type="match status" value="1"/>
</dbReference>